<dbReference type="WBParaSite" id="PEQ_0000348701-mRNA-1">
    <property type="protein sequence ID" value="PEQ_0000348701-mRNA-1"/>
    <property type="gene ID" value="PEQ_0000348701"/>
</dbReference>
<accession>A0A914R9Z6</accession>
<name>A0A914R9Z6_PAREQ</name>
<dbReference type="AlphaFoldDB" id="A0A914R9Z6"/>
<reference evidence="2" key="1">
    <citation type="submission" date="2022-11" db="UniProtKB">
        <authorList>
            <consortium name="WormBaseParasite"/>
        </authorList>
    </citation>
    <scope>IDENTIFICATION</scope>
</reference>
<protein>
    <submittedName>
        <fullName evidence="2">Uncharacterized protein</fullName>
    </submittedName>
</protein>
<evidence type="ECO:0000313" key="1">
    <source>
        <dbReference type="Proteomes" id="UP000887564"/>
    </source>
</evidence>
<proteinExistence type="predicted"/>
<evidence type="ECO:0000313" key="2">
    <source>
        <dbReference type="WBParaSite" id="PEQ_0000348701-mRNA-1"/>
    </source>
</evidence>
<keyword evidence="1" id="KW-1185">Reference proteome</keyword>
<dbReference type="Proteomes" id="UP000887564">
    <property type="component" value="Unplaced"/>
</dbReference>
<organism evidence="1 2">
    <name type="scientific">Parascaris equorum</name>
    <name type="common">Equine roundworm</name>
    <dbReference type="NCBI Taxonomy" id="6256"/>
    <lineage>
        <taxon>Eukaryota</taxon>
        <taxon>Metazoa</taxon>
        <taxon>Ecdysozoa</taxon>
        <taxon>Nematoda</taxon>
        <taxon>Chromadorea</taxon>
        <taxon>Rhabditida</taxon>
        <taxon>Spirurina</taxon>
        <taxon>Ascaridomorpha</taxon>
        <taxon>Ascaridoidea</taxon>
        <taxon>Ascarididae</taxon>
        <taxon>Parascaris</taxon>
    </lineage>
</organism>
<sequence>MESHSKSRMFIFIFIILCCIILKRAGAQFYLGLVGI</sequence>